<dbReference type="EMBL" id="LCAW01000001">
    <property type="protein sequence ID" value="KKR99978.1"/>
    <property type="molecule type" value="Genomic_DNA"/>
</dbReference>
<keyword evidence="1" id="KW-0175">Coiled coil</keyword>
<dbReference type="InterPro" id="IPR027417">
    <property type="entry name" value="P-loop_NTPase"/>
</dbReference>
<dbReference type="PATRIC" id="fig|1618983.3.peg.38"/>
<reference evidence="4 5" key="1">
    <citation type="journal article" date="2015" name="Nature">
        <title>rRNA introns, odd ribosomes, and small enigmatic genomes across a large radiation of phyla.</title>
        <authorList>
            <person name="Brown C.T."/>
            <person name="Hug L.A."/>
            <person name="Thomas B.C."/>
            <person name="Sharon I."/>
            <person name="Castelle C.J."/>
            <person name="Singh A."/>
            <person name="Wilkins M.J."/>
            <person name="Williams K.H."/>
            <person name="Banfield J.F."/>
        </authorList>
    </citation>
    <scope>NUCLEOTIDE SEQUENCE [LARGE SCALE GENOMIC DNA]</scope>
</reference>
<name>A0A0G0VGM1_9BACT</name>
<proteinExistence type="predicted"/>
<dbReference type="Gene3D" id="3.40.50.300">
    <property type="entry name" value="P-loop containing nucleotide triphosphate hydrolases"/>
    <property type="match status" value="2"/>
</dbReference>
<organism evidence="4 5">
    <name type="scientific">Candidatus Uhrbacteria bacterium GW2011_GWC1_41_20</name>
    <dbReference type="NCBI Taxonomy" id="1618983"/>
    <lineage>
        <taxon>Bacteria</taxon>
        <taxon>Candidatus Uhriibacteriota</taxon>
    </lineage>
</organism>
<accession>A0A0G0VGM1</accession>
<feature type="coiled-coil region" evidence="1">
    <location>
        <begin position="404"/>
        <end position="480"/>
    </location>
</feature>
<feature type="coiled-coil region" evidence="1">
    <location>
        <begin position="554"/>
        <end position="581"/>
    </location>
</feature>
<comment type="caution">
    <text evidence="4">The sequence shown here is derived from an EMBL/GenBank/DDBJ whole genome shotgun (WGS) entry which is preliminary data.</text>
</comment>
<protein>
    <submittedName>
        <fullName evidence="4">Chromosome partition protein Smc</fullName>
    </submittedName>
</protein>
<evidence type="ECO:0000259" key="3">
    <source>
        <dbReference type="Pfam" id="PF02463"/>
    </source>
</evidence>
<gene>
    <name evidence="4" type="ORF">UU50_C0001G0036</name>
</gene>
<feature type="domain" description="RecF/RecN/SMC N-terminal" evidence="3">
    <location>
        <begin position="2"/>
        <end position="758"/>
    </location>
</feature>
<sequence>MYLQRLELQGFKTFAKKTVLDFSGPKKDHHALTVIVGPNGSGKSNIADAIRWCLGEQSMKILRGKKSDDIIFSGSIGKSRSGMAEVTMTINNEDKAMPVDFTEVVITRRLFRDGQSDYLLNGKTARLSDIQLLLAQVGVGQRSYSVVGQGMVDHVLAASPEERKVFFDDATGVRGLQIKRHQSMLKLQKTSENLAEVEMLLLEIEPRLRSLKRQIKRLEKRESIEQELHDIQNHYFGSMWHQLQNELDGVNKNLESVEQQMRQKQAELVEGDKRLLTLEKESVKQDNSNLREQAHLEYKKAQDNLHKARQKEFEAQRGLELAKVKAQTNWSPLPLSDILSELESITKAQEQAVKDLKACHDLDLLNTITNAIESIFDRAKKLRSRLTKPNPEDHKPSKDLTDALDVAKKGIEQCQKALKDSEEKMDSLNKQDGSDKTEIFAFQRQLREIQSELHQIESQVNNLNLERVRVETRMEGIEREMKEEIPEKINEIKSSPLSSSGLTRGSDRSSSLDGLRSNMLDLKHQLELIGGIDEETIAEYEETKERFGFLDTQVTDIRDAIRKTEKVIDELDDQIRTQSESVFKEINKEFQKYFKVLFGGGECGLVKMKQDELEKEETKISLDRALEDLAEERIEQEDPNSVSTIVKRVKQRKDFVAGIDIQATPPGKRLKSLNLLSGGERALTSIALLSAIMATNPSPFVVLDEVDAALDEANTVRFANILNELRKLTQFIVVTHNRATMERADMLYGVSMGDDGISNLLSVSLEDMEETGTARR</sequence>
<evidence type="ECO:0000256" key="2">
    <source>
        <dbReference type="SAM" id="MobiDB-lite"/>
    </source>
</evidence>
<feature type="coiled-coil region" evidence="1">
    <location>
        <begin position="608"/>
        <end position="635"/>
    </location>
</feature>
<dbReference type="AlphaFoldDB" id="A0A0G0VGM1"/>
<evidence type="ECO:0000313" key="5">
    <source>
        <dbReference type="Proteomes" id="UP000033930"/>
    </source>
</evidence>
<dbReference type="InterPro" id="IPR003395">
    <property type="entry name" value="RecF/RecN/SMC_N"/>
</dbReference>
<evidence type="ECO:0000256" key="1">
    <source>
        <dbReference type="SAM" id="Coils"/>
    </source>
</evidence>
<dbReference type="Proteomes" id="UP000033930">
    <property type="component" value="Unassembled WGS sequence"/>
</dbReference>
<dbReference type="Pfam" id="PF02463">
    <property type="entry name" value="SMC_N"/>
    <property type="match status" value="1"/>
</dbReference>
<feature type="compositionally biased region" description="Low complexity" evidence="2">
    <location>
        <begin position="497"/>
        <end position="513"/>
    </location>
</feature>
<evidence type="ECO:0000313" key="4">
    <source>
        <dbReference type="EMBL" id="KKR99978.1"/>
    </source>
</evidence>
<dbReference type="SUPFAM" id="SSF52540">
    <property type="entry name" value="P-loop containing nucleoside triphosphate hydrolases"/>
    <property type="match status" value="1"/>
</dbReference>
<feature type="region of interest" description="Disordered" evidence="2">
    <location>
        <begin position="488"/>
        <end position="513"/>
    </location>
</feature>
<dbReference type="PANTHER" id="PTHR43977">
    <property type="entry name" value="STRUCTURAL MAINTENANCE OF CHROMOSOMES PROTEIN 3"/>
    <property type="match status" value="1"/>
</dbReference>
<feature type="coiled-coil region" evidence="1">
    <location>
        <begin position="201"/>
        <end position="311"/>
    </location>
</feature>